<keyword evidence="10" id="KW-0961">Cell wall biogenesis/degradation</keyword>
<evidence type="ECO:0000256" key="8">
    <source>
        <dbReference type="ARBA" id="ARBA00023180"/>
    </source>
</evidence>
<dbReference type="GO" id="GO:0005886">
    <property type="term" value="C:plasma membrane"/>
    <property type="evidence" value="ECO:0007669"/>
    <property type="project" value="UniProtKB-SubCell"/>
</dbReference>
<dbReference type="GO" id="GO:0009986">
    <property type="term" value="C:cell surface"/>
    <property type="evidence" value="ECO:0007669"/>
    <property type="project" value="TreeGrafter"/>
</dbReference>
<keyword evidence="5" id="KW-0735">Signal-anchor</keyword>
<gene>
    <name evidence="16" type="ORF">ENW50_09670</name>
</gene>
<keyword evidence="14" id="KW-0732">Signal</keyword>
<dbReference type="GO" id="GO:0071555">
    <property type="term" value="P:cell wall organization"/>
    <property type="evidence" value="ECO:0007669"/>
    <property type="project" value="UniProtKB-KW"/>
</dbReference>
<feature type="chain" id="PRO_5030840469" description="Exo-1,3-beta-glucanase D" evidence="14">
    <location>
        <begin position="20"/>
        <end position="404"/>
    </location>
</feature>
<dbReference type="InterPro" id="IPR017853">
    <property type="entry name" value="GH"/>
</dbReference>
<keyword evidence="6" id="KW-1133">Transmembrane helix</keyword>
<evidence type="ECO:0000256" key="2">
    <source>
        <dbReference type="ARBA" id="ARBA00022475"/>
    </source>
</evidence>
<dbReference type="GO" id="GO:0005576">
    <property type="term" value="C:extracellular region"/>
    <property type="evidence" value="ECO:0007669"/>
    <property type="project" value="TreeGrafter"/>
</dbReference>
<dbReference type="Pfam" id="PF00150">
    <property type="entry name" value="Cellulase"/>
    <property type="match status" value="1"/>
</dbReference>
<dbReference type="SUPFAM" id="SSF51445">
    <property type="entry name" value="(Trans)glycosidases"/>
    <property type="match status" value="1"/>
</dbReference>
<evidence type="ECO:0000256" key="7">
    <source>
        <dbReference type="ARBA" id="ARBA00023136"/>
    </source>
</evidence>
<comment type="caution">
    <text evidence="16">The sequence shown here is derived from an EMBL/GenBank/DDBJ whole genome shotgun (WGS) entry which is preliminary data.</text>
</comment>
<name>A0A7V5CTI3_9BACT</name>
<accession>A0A7V5CTI3</accession>
<evidence type="ECO:0000256" key="4">
    <source>
        <dbReference type="ARBA" id="ARBA00022801"/>
    </source>
</evidence>
<dbReference type="PROSITE" id="PS00659">
    <property type="entry name" value="GLYCOSYL_HYDROL_F5"/>
    <property type="match status" value="1"/>
</dbReference>
<dbReference type="EMBL" id="DTKL01000061">
    <property type="protein sequence ID" value="HGY94933.1"/>
    <property type="molecule type" value="Genomic_DNA"/>
</dbReference>
<dbReference type="GO" id="GO:0008422">
    <property type="term" value="F:beta-glucosidase activity"/>
    <property type="evidence" value="ECO:0007669"/>
    <property type="project" value="TreeGrafter"/>
</dbReference>
<dbReference type="PANTHER" id="PTHR31297">
    <property type="entry name" value="GLUCAN ENDO-1,6-BETA-GLUCOSIDASE B"/>
    <property type="match status" value="1"/>
</dbReference>
<evidence type="ECO:0000256" key="11">
    <source>
        <dbReference type="ARBA" id="ARBA00037126"/>
    </source>
</evidence>
<evidence type="ECO:0000256" key="10">
    <source>
        <dbReference type="ARBA" id="ARBA00023316"/>
    </source>
</evidence>
<feature type="signal peptide" evidence="14">
    <location>
        <begin position="1"/>
        <end position="19"/>
    </location>
</feature>
<evidence type="ECO:0000256" key="13">
    <source>
        <dbReference type="RuleBase" id="RU361153"/>
    </source>
</evidence>
<evidence type="ECO:0000256" key="6">
    <source>
        <dbReference type="ARBA" id="ARBA00022989"/>
    </source>
</evidence>
<keyword evidence="3" id="KW-0812">Transmembrane</keyword>
<evidence type="ECO:0000256" key="1">
    <source>
        <dbReference type="ARBA" id="ARBA00004401"/>
    </source>
</evidence>
<dbReference type="AlphaFoldDB" id="A0A7V5CTI3"/>
<evidence type="ECO:0000313" key="16">
    <source>
        <dbReference type="EMBL" id="HGY94933.1"/>
    </source>
</evidence>
<evidence type="ECO:0000259" key="15">
    <source>
        <dbReference type="Pfam" id="PF00150"/>
    </source>
</evidence>
<feature type="domain" description="Glycoside hydrolase family 5" evidence="15">
    <location>
        <begin position="92"/>
        <end position="324"/>
    </location>
</feature>
<evidence type="ECO:0000256" key="14">
    <source>
        <dbReference type="SAM" id="SignalP"/>
    </source>
</evidence>
<sequence length="404" mass="45618">MKSFCSALLLLMLSLPAMAMTGFVHTQGAQLVDGQGAPLHLRGINLGNWFEPEGYMFHFDGGPQAPREIYDLTKSLLGPDQAKVFWQKYREAYITRKDIVFLKRAGFNSVRVPIDYKFFTTDNSAGFQLLDQLVQWCRQEGIYVIIDMHDAPGGQTGANIDNAWNYPWLYSSVEEQNELVSVWTRIANRYKNNPAVLGYDLLNEPIANYPSIEKFNKDLEPVYKKVAAGIRSVDTHHVLIVGGAQWDTNFSIFGPPFDSNLMYTFHAYWMPPVKASIQKYLDFRAKNHVPIWLGESGENKDAWIAQFVNTLNANNVGWCFWPYKKMDATSSVVDFARPPHWDEIVAYAKLPQGTGNSKALEAARPPQADIDAAFAGLLKNIRYQNEQVNQGYLQALGLHANAAH</sequence>
<dbReference type="GO" id="GO:0009251">
    <property type="term" value="P:glucan catabolic process"/>
    <property type="evidence" value="ECO:0007669"/>
    <property type="project" value="TreeGrafter"/>
</dbReference>
<comment type="similarity">
    <text evidence="13">Belongs to the glycosyl hydrolase 5 (cellulase A) family.</text>
</comment>
<reference evidence="16" key="1">
    <citation type="journal article" date="2020" name="mSystems">
        <title>Genome- and Community-Level Interaction Insights into Carbon Utilization and Element Cycling Functions of Hydrothermarchaeota in Hydrothermal Sediment.</title>
        <authorList>
            <person name="Zhou Z."/>
            <person name="Liu Y."/>
            <person name="Xu W."/>
            <person name="Pan J."/>
            <person name="Luo Z.H."/>
            <person name="Li M."/>
        </authorList>
    </citation>
    <scope>NUCLEOTIDE SEQUENCE [LARGE SCALE GENOMIC DNA]</scope>
    <source>
        <strain evidence="16">SpSt-855</strain>
    </source>
</reference>
<dbReference type="InterPro" id="IPR018087">
    <property type="entry name" value="Glyco_hydro_5_CS"/>
</dbReference>
<evidence type="ECO:0000256" key="5">
    <source>
        <dbReference type="ARBA" id="ARBA00022968"/>
    </source>
</evidence>
<keyword evidence="8" id="KW-0325">Glycoprotein</keyword>
<protein>
    <recommendedName>
        <fullName evidence="12">Exo-1,3-beta-glucanase D</fullName>
    </recommendedName>
</protein>
<evidence type="ECO:0000256" key="9">
    <source>
        <dbReference type="ARBA" id="ARBA00023295"/>
    </source>
</evidence>
<evidence type="ECO:0000256" key="12">
    <source>
        <dbReference type="ARBA" id="ARBA00041260"/>
    </source>
</evidence>
<evidence type="ECO:0000256" key="3">
    <source>
        <dbReference type="ARBA" id="ARBA00022692"/>
    </source>
</evidence>
<dbReference type="InterPro" id="IPR050386">
    <property type="entry name" value="Glycosyl_hydrolase_5"/>
</dbReference>
<keyword evidence="7" id="KW-0472">Membrane</keyword>
<comment type="function">
    <text evidence="11">Glucosidase involved in the degradation of cellulosic biomass. Active on lichenan.</text>
</comment>
<keyword evidence="4 13" id="KW-0378">Hydrolase</keyword>
<keyword evidence="2" id="KW-1003">Cell membrane</keyword>
<dbReference type="Gene3D" id="3.20.20.80">
    <property type="entry name" value="Glycosidases"/>
    <property type="match status" value="1"/>
</dbReference>
<dbReference type="PANTHER" id="PTHR31297:SF34">
    <property type="entry name" value="GLUCAN 1,3-BETA-GLUCOSIDASE 2"/>
    <property type="match status" value="1"/>
</dbReference>
<dbReference type="InterPro" id="IPR001547">
    <property type="entry name" value="Glyco_hydro_5"/>
</dbReference>
<organism evidence="16">
    <name type="scientific">Acidobacterium capsulatum</name>
    <dbReference type="NCBI Taxonomy" id="33075"/>
    <lineage>
        <taxon>Bacteria</taxon>
        <taxon>Pseudomonadati</taxon>
        <taxon>Acidobacteriota</taxon>
        <taxon>Terriglobia</taxon>
        <taxon>Terriglobales</taxon>
        <taxon>Acidobacteriaceae</taxon>
        <taxon>Acidobacterium</taxon>
    </lineage>
</organism>
<comment type="subcellular location">
    <subcellularLocation>
        <location evidence="1">Cell membrane</location>
        <topology evidence="1">Single-pass type II membrane protein</topology>
    </subcellularLocation>
</comment>
<keyword evidence="9 13" id="KW-0326">Glycosidase</keyword>
<proteinExistence type="inferred from homology"/>